<evidence type="ECO:0000256" key="1">
    <source>
        <dbReference type="ARBA" id="ARBA00004006"/>
    </source>
</evidence>
<dbReference type="GO" id="GO:0005856">
    <property type="term" value="C:cytoskeleton"/>
    <property type="evidence" value="ECO:0007669"/>
    <property type="project" value="UniProtKB-SubCell"/>
</dbReference>
<evidence type="ECO:0000313" key="34">
    <source>
        <dbReference type="Proteomes" id="UP000243006"/>
    </source>
</evidence>
<keyword evidence="11" id="KW-1003">Cell membrane</keyword>
<dbReference type="PANTHER" id="PTHR12886">
    <property type="entry name" value="PIG-M MANNOSYLTRANSFERASE"/>
    <property type="match status" value="1"/>
</dbReference>
<evidence type="ECO:0000256" key="11">
    <source>
        <dbReference type="ARBA" id="ARBA00022475"/>
    </source>
</evidence>
<evidence type="ECO:0000256" key="3">
    <source>
        <dbReference type="ARBA" id="ARBA00004274"/>
    </source>
</evidence>
<dbReference type="EC" id="2.1.1.314" evidence="10"/>
<dbReference type="InterPro" id="IPR007704">
    <property type="entry name" value="PIG-M"/>
</dbReference>
<evidence type="ECO:0000256" key="19">
    <source>
        <dbReference type="ARBA" id="ARBA00022824"/>
    </source>
</evidence>
<protein>
    <recommendedName>
        <fullName evidence="30">GPI alpha-1,4-mannosyltransferase I, catalytic subunit</fullName>
        <ecNumber evidence="10">2.1.1.314</ecNumber>
    </recommendedName>
    <alternativeName>
        <fullName evidence="27">GPI mannosyltransferase I</fullName>
    </alternativeName>
    <alternativeName>
        <fullName evidence="26">Phosphatidylinositol-glycan biosynthesis class M protein</fullName>
    </alternativeName>
</protein>
<keyword evidence="23" id="KW-1015">Disulfide bond</keyword>
<dbReference type="Gene3D" id="3.30.950.10">
    <property type="entry name" value="Methyltransferase, Cobalt-precorrin-4 Transmethylase, Domain 2"/>
    <property type="match status" value="1"/>
</dbReference>
<evidence type="ECO:0000256" key="4">
    <source>
        <dbReference type="ARBA" id="ARBA00004477"/>
    </source>
</evidence>
<evidence type="ECO:0000256" key="27">
    <source>
        <dbReference type="ARBA" id="ARBA00032997"/>
    </source>
</evidence>
<comment type="caution">
    <text evidence="33">The sequence shown here is derived from an EMBL/GenBank/DDBJ whole genome shotgun (WGS) entry which is preliminary data.</text>
</comment>
<feature type="domain" description="Tetrapyrrole methylase" evidence="32">
    <location>
        <begin position="701"/>
        <end position="872"/>
    </location>
</feature>
<dbReference type="Pfam" id="PF04790">
    <property type="entry name" value="Sarcoglycan_1"/>
    <property type="match status" value="1"/>
</dbReference>
<feature type="transmembrane region" description="Helical" evidence="31">
    <location>
        <begin position="411"/>
        <end position="430"/>
    </location>
</feature>
<keyword evidence="22 31" id="KW-0472">Membrane</keyword>
<feature type="transmembrane region" description="Helical" evidence="31">
    <location>
        <begin position="624"/>
        <end position="641"/>
    </location>
</feature>
<dbReference type="NCBIfam" id="TIGR00522">
    <property type="entry name" value="dph5"/>
    <property type="match status" value="1"/>
</dbReference>
<keyword evidence="19" id="KW-0256">Endoplasmic reticulum</keyword>
<evidence type="ECO:0000256" key="18">
    <source>
        <dbReference type="ARBA" id="ARBA00022692"/>
    </source>
</evidence>
<keyword evidence="25" id="KW-0206">Cytoskeleton</keyword>
<accession>A0A1Y3ETC9</accession>
<keyword evidence="20" id="KW-0735">Signal-anchor</keyword>
<dbReference type="Pfam" id="PF05007">
    <property type="entry name" value="Mannosyl_trans"/>
    <property type="match status" value="1"/>
</dbReference>
<dbReference type="CDD" id="cd11647">
    <property type="entry name" value="DHP5_DphB"/>
    <property type="match status" value="1"/>
</dbReference>
<sequence>MWWSLIWPSFFDFSIGIYGWRKRCLYAMILLLIVLIVANITVTFWIMSIMGFTLDGIGGMRISKAKIEVTGEAEFVNAVYLQRLSSASKVPMFIESDRAVLLTARDKTGNISSRLVLKDNQIQAICDRFEVVNRDGKAVFSATENEVAVRVENLRIISEGGSVFDGSIQTSVIRPEADMPLLLESPTRGMEVRVAQDIEILSRAGDVKAEALHNIVFQSANGEIVLSSPNIYVDRLMRGTEKGHMQYQVCLCENGRLFLAHNGVDCRASSDVCGFPEYRWLLKLLCFSTAVRFLLVTYSQLQDYFFDVKFTDVDYTVMLDAAKLMARGQSPYERQTYRYTPTFAWLLLPAVRWPLYGKLLFNAFDLLAGLTSTVLALSSDSGHSSLGPLLALALFNPFTMIISSRGNAESFVSFLVLFSLLLVEIGGLPARLCASLFHGFCVHVKIYPIIYLPSACFKLYQEKLHQKDDDHDHVASRPVRFARALGAAAGYAFGVLVGFVAPTALAYYKYGRQYADEALLYHLRRTDYKHNFSPFFLPLYLNADSSTNIIAWISYAAFVPQALIVLFLALKFARQLPICWFISTLAFVAHNKVCTSQYFVWYLAFLPTVWSGFDCDRGRPVRLLLWWTAGQALWLLPAYCLEFRGFNFFLPVWIASVFEVFYESYTSIQAHGFDLTVLENAYNKKITLCNREKIENDTDRILDLAEKTDVCILVVGDPFGATTHWSICQQALSRKIPFQVVHNASILTAVGCCGLQLYNFGQTVTVVSWTDTWKPDSYFDRIEANLSCGAHTLCLMDLTLGERTIEGIMRNKPEYKPPAFMSASAAAKQLLEIIEMRRQRGAVTLLKENSRCVGLARIGWPDQKIVCRSLAEMSTTDLGEPLHSLVIVGSTHPLEEEALRMWQ</sequence>
<evidence type="ECO:0000256" key="28">
    <source>
        <dbReference type="ARBA" id="ARBA00048752"/>
    </source>
</evidence>
<evidence type="ECO:0000256" key="14">
    <source>
        <dbReference type="ARBA" id="ARBA00022603"/>
    </source>
</evidence>
<dbReference type="GO" id="GO:0005789">
    <property type="term" value="C:endoplasmic reticulum membrane"/>
    <property type="evidence" value="ECO:0007669"/>
    <property type="project" value="UniProtKB-SubCell"/>
</dbReference>
<dbReference type="GO" id="GO:0042383">
    <property type="term" value="C:sarcolemma"/>
    <property type="evidence" value="ECO:0007669"/>
    <property type="project" value="UniProtKB-SubCell"/>
</dbReference>
<evidence type="ECO:0000259" key="32">
    <source>
        <dbReference type="Pfam" id="PF00590"/>
    </source>
</evidence>
<dbReference type="SUPFAM" id="SSF53790">
    <property type="entry name" value="Tetrapyrrole methylase"/>
    <property type="match status" value="1"/>
</dbReference>
<feature type="transmembrane region" description="Helical" evidence="31">
    <location>
        <begin position="25"/>
        <end position="54"/>
    </location>
</feature>
<dbReference type="UniPathway" id="UPA00196"/>
<comment type="similarity">
    <text evidence="9">Belongs to the PIGM family.</text>
</comment>
<evidence type="ECO:0000256" key="16">
    <source>
        <dbReference type="ARBA" id="ARBA00022679"/>
    </source>
</evidence>
<dbReference type="FunFam" id="3.30.950.10:FF:000004">
    <property type="entry name" value="Diphthine synthase putative"/>
    <property type="match status" value="1"/>
</dbReference>
<evidence type="ECO:0000256" key="26">
    <source>
        <dbReference type="ARBA" id="ARBA00031139"/>
    </source>
</evidence>
<keyword evidence="15" id="KW-0328">Glycosyltransferase</keyword>
<keyword evidence="18 31" id="KW-0812">Transmembrane</keyword>
<evidence type="ECO:0000256" key="17">
    <source>
        <dbReference type="ARBA" id="ARBA00022691"/>
    </source>
</evidence>
<dbReference type="UniPathway" id="UPA00559"/>
<dbReference type="Proteomes" id="UP000243006">
    <property type="component" value="Unassembled WGS sequence"/>
</dbReference>
<evidence type="ECO:0000256" key="22">
    <source>
        <dbReference type="ARBA" id="ARBA00023136"/>
    </source>
</evidence>
<comment type="similarity">
    <text evidence="7">Belongs to the diphthine synthase family.</text>
</comment>
<evidence type="ECO:0000256" key="2">
    <source>
        <dbReference type="ARBA" id="ARBA00004245"/>
    </source>
</evidence>
<keyword evidence="21 31" id="KW-1133">Transmembrane helix</keyword>
<evidence type="ECO:0000256" key="8">
    <source>
        <dbReference type="ARBA" id="ARBA00007574"/>
    </source>
</evidence>
<keyword evidence="14" id="KW-0489">Methyltransferase</keyword>
<evidence type="ECO:0000256" key="25">
    <source>
        <dbReference type="ARBA" id="ARBA00023212"/>
    </source>
</evidence>
<gene>
    <name evidence="33" type="ORF">D917_07176</name>
</gene>
<name>A0A1Y3ETC9_9BILA</name>
<evidence type="ECO:0000256" key="9">
    <source>
        <dbReference type="ARBA" id="ARBA00011071"/>
    </source>
</evidence>
<dbReference type="GO" id="GO:0032259">
    <property type="term" value="P:methylation"/>
    <property type="evidence" value="ECO:0007669"/>
    <property type="project" value="UniProtKB-KW"/>
</dbReference>
<dbReference type="AlphaFoldDB" id="A0A1Y3ETC9"/>
<dbReference type="GO" id="GO:0016012">
    <property type="term" value="C:sarcoglycan complex"/>
    <property type="evidence" value="ECO:0007669"/>
    <property type="project" value="InterPro"/>
</dbReference>
<dbReference type="Gene3D" id="3.40.1010.10">
    <property type="entry name" value="Cobalt-precorrin-4 Transmethylase, Domain 1"/>
    <property type="match status" value="1"/>
</dbReference>
<dbReference type="PANTHER" id="PTHR12886:SF0">
    <property type="entry name" value="GPI MANNOSYLTRANSFERASE 1"/>
    <property type="match status" value="1"/>
</dbReference>
<comment type="similarity">
    <text evidence="8">Belongs to the sarcoglycan beta/delta/gamma/zeta family.</text>
</comment>
<reference evidence="33 34" key="1">
    <citation type="submission" date="2015-04" db="EMBL/GenBank/DDBJ databases">
        <title>Draft genome of the roundworm Trichinella nativa.</title>
        <authorList>
            <person name="Mitreva M."/>
        </authorList>
    </citation>
    <scope>NUCLEOTIDE SEQUENCE [LARGE SCALE GENOMIC DNA]</scope>
    <source>
        <strain evidence="33 34">ISS45</strain>
    </source>
</reference>
<feature type="transmembrane region" description="Helical" evidence="31">
    <location>
        <begin position="481"/>
        <end position="508"/>
    </location>
</feature>
<proteinExistence type="inferred from homology"/>
<dbReference type="GO" id="GO:1990529">
    <property type="term" value="C:glycosylphosphatidylinositol-mannosyltransferase I complex"/>
    <property type="evidence" value="ECO:0007669"/>
    <property type="project" value="TreeGrafter"/>
</dbReference>
<evidence type="ECO:0000256" key="20">
    <source>
        <dbReference type="ARBA" id="ARBA00022968"/>
    </source>
</evidence>
<keyword evidence="17" id="KW-0949">S-adenosyl-L-methionine</keyword>
<evidence type="ECO:0000256" key="6">
    <source>
        <dbReference type="ARBA" id="ARBA00005156"/>
    </source>
</evidence>
<comment type="function">
    <text evidence="29">Catalytic subunit of the glycosylphosphatidylinositol-mannosyltransferase I complex which catalyzes the transfer of the first mannose, via an alpha-1,4 bond from a dolichol-phosphate-mannose (Dol-P-Man) to the glucosaminyl acyl phosphatidylinositol (GlcN-(acyl)PI) intermediate to generate alpha-D-Man-(1-&gt;4)-alpha-D-GlcN-(1-&gt;6)-(1-radyl,2-acyl-sn-glycero-3-phospho)-2-acyl-inositol and participates in the sixth step of the glycosylphosphatidylinositol-anchor biosynthesis.</text>
</comment>
<dbReference type="InterPro" id="IPR000878">
    <property type="entry name" value="4pyrrol_Mease"/>
</dbReference>
<dbReference type="GO" id="GO:0141133">
    <property type="term" value="F:diphthine methyl ester synthase activity"/>
    <property type="evidence" value="ECO:0007669"/>
    <property type="project" value="UniProtKB-EC"/>
</dbReference>
<keyword evidence="24" id="KW-0325">Glycoprotein</keyword>
<evidence type="ECO:0000256" key="5">
    <source>
        <dbReference type="ARBA" id="ARBA00004687"/>
    </source>
</evidence>
<keyword evidence="16" id="KW-0808">Transferase</keyword>
<dbReference type="InterPro" id="IPR004551">
    <property type="entry name" value="Dphthn_synthase"/>
</dbReference>
<evidence type="ECO:0000256" key="23">
    <source>
        <dbReference type="ARBA" id="ARBA00023157"/>
    </source>
</evidence>
<dbReference type="InterPro" id="IPR006875">
    <property type="entry name" value="Sarcoglycan"/>
</dbReference>
<comment type="pathway">
    <text evidence="5">Glycolipid biosynthesis; glycosylphosphatidylinositol-anchor biosynthesis.</text>
</comment>
<evidence type="ECO:0000256" key="24">
    <source>
        <dbReference type="ARBA" id="ARBA00023180"/>
    </source>
</evidence>
<evidence type="ECO:0000313" key="33">
    <source>
        <dbReference type="EMBL" id="OUC47116.1"/>
    </source>
</evidence>
<dbReference type="InterPro" id="IPR035996">
    <property type="entry name" value="4pyrrol_Methylase_sf"/>
</dbReference>
<evidence type="ECO:0000256" key="30">
    <source>
        <dbReference type="ARBA" id="ARBA00093608"/>
    </source>
</evidence>
<dbReference type="GO" id="GO:0051751">
    <property type="term" value="F:alpha-1,4-mannosyltransferase activity"/>
    <property type="evidence" value="ECO:0007669"/>
    <property type="project" value="InterPro"/>
</dbReference>
<dbReference type="GO" id="GO:0017183">
    <property type="term" value="P:protein histidyl modification to diphthamide"/>
    <property type="evidence" value="ECO:0007669"/>
    <property type="project" value="UniProtKB-UniPathway"/>
</dbReference>
<evidence type="ECO:0000256" key="13">
    <source>
        <dbReference type="ARBA" id="ARBA00022502"/>
    </source>
</evidence>
<organism evidence="33 34">
    <name type="scientific">Trichinella nativa</name>
    <dbReference type="NCBI Taxonomy" id="6335"/>
    <lineage>
        <taxon>Eukaryota</taxon>
        <taxon>Metazoa</taxon>
        <taxon>Ecdysozoa</taxon>
        <taxon>Nematoda</taxon>
        <taxon>Enoplea</taxon>
        <taxon>Dorylaimia</taxon>
        <taxon>Trichinellida</taxon>
        <taxon>Trichinellidae</taxon>
        <taxon>Trichinella</taxon>
    </lineage>
</organism>
<evidence type="ECO:0000256" key="12">
    <source>
        <dbReference type="ARBA" id="ARBA00022490"/>
    </source>
</evidence>
<evidence type="ECO:0000256" key="21">
    <source>
        <dbReference type="ARBA" id="ARBA00022989"/>
    </source>
</evidence>
<keyword evidence="12" id="KW-0963">Cytoplasm</keyword>
<dbReference type="GO" id="GO:0004376">
    <property type="term" value="F:GPI mannosyltransferase activity"/>
    <property type="evidence" value="ECO:0007669"/>
    <property type="project" value="InterPro"/>
</dbReference>
<comment type="function">
    <text evidence="1">S-adenosyl-L-methionine-dependent methyltransferase that catalyzes four methylations of the modified target histidine residue in translation elongation factor 2 (EF-2), to form an intermediate called diphthine methyl ester. The four successive methylation reactions represent the second step of diphthamide biosynthesis.</text>
</comment>
<evidence type="ECO:0000256" key="7">
    <source>
        <dbReference type="ARBA" id="ARBA00006729"/>
    </source>
</evidence>
<evidence type="ECO:0000256" key="29">
    <source>
        <dbReference type="ARBA" id="ARBA00093408"/>
    </source>
</evidence>
<evidence type="ECO:0000256" key="10">
    <source>
        <dbReference type="ARBA" id="ARBA00011927"/>
    </source>
</evidence>
<evidence type="ECO:0000256" key="15">
    <source>
        <dbReference type="ARBA" id="ARBA00022676"/>
    </source>
</evidence>
<keyword evidence="13" id="KW-0337">GPI-anchor biosynthesis</keyword>
<feature type="transmembrane region" description="Helical" evidence="31">
    <location>
        <begin position="549"/>
        <end position="570"/>
    </location>
</feature>
<dbReference type="GO" id="GO:0006506">
    <property type="term" value="P:GPI anchor biosynthetic process"/>
    <property type="evidence" value="ECO:0007669"/>
    <property type="project" value="UniProtKB-UniPathway"/>
</dbReference>
<evidence type="ECO:0000256" key="31">
    <source>
        <dbReference type="SAM" id="Phobius"/>
    </source>
</evidence>
<comment type="subcellular location">
    <subcellularLocation>
        <location evidence="3">Cell membrane</location>
        <location evidence="3">Sarcolemma</location>
        <topology evidence="3">Single-pass type II membrane protein</topology>
    </subcellularLocation>
    <subcellularLocation>
        <location evidence="2">Cytoplasm</location>
        <location evidence="2">Cytoskeleton</location>
    </subcellularLocation>
    <subcellularLocation>
        <location evidence="4">Endoplasmic reticulum membrane</location>
        <topology evidence="4">Multi-pass membrane protein</topology>
    </subcellularLocation>
</comment>
<dbReference type="EMBL" id="LVZM01005260">
    <property type="protein sequence ID" value="OUC47116.1"/>
    <property type="molecule type" value="Genomic_DNA"/>
</dbReference>
<dbReference type="InterPro" id="IPR014777">
    <property type="entry name" value="4pyrrole_Mease_sub1"/>
</dbReference>
<dbReference type="Pfam" id="PF00590">
    <property type="entry name" value="TP_methylase"/>
    <property type="match status" value="1"/>
</dbReference>
<comment type="pathway">
    <text evidence="6">Protein modification; peptidyl-diphthamide biosynthesis.</text>
</comment>
<dbReference type="InterPro" id="IPR014776">
    <property type="entry name" value="4pyrrole_Mease_sub2"/>
</dbReference>
<comment type="catalytic activity">
    <reaction evidence="28">
        <text>2-[(3S)-amino-3-carboxypropyl]-L-histidyl-[translation elongation factor 2] + 4 S-adenosyl-L-methionine = diphthine methyl ester-[translation elongation factor 2] + 4 S-adenosyl-L-homocysteine + 3 H(+)</text>
        <dbReference type="Rhea" id="RHEA:42652"/>
        <dbReference type="Rhea" id="RHEA-COMP:9749"/>
        <dbReference type="Rhea" id="RHEA-COMP:10173"/>
        <dbReference type="ChEBI" id="CHEBI:15378"/>
        <dbReference type="ChEBI" id="CHEBI:57856"/>
        <dbReference type="ChEBI" id="CHEBI:59789"/>
        <dbReference type="ChEBI" id="CHEBI:73995"/>
        <dbReference type="ChEBI" id="CHEBI:79005"/>
        <dbReference type="EC" id="2.1.1.314"/>
    </reaction>
</comment>